<evidence type="ECO:0000256" key="1">
    <source>
        <dbReference type="ARBA" id="ARBA00004141"/>
    </source>
</evidence>
<keyword evidence="4 7" id="KW-0472">Membrane</keyword>
<feature type="transmembrane region" description="Helical" evidence="7">
    <location>
        <begin position="162"/>
        <end position="182"/>
    </location>
</feature>
<reference evidence="8" key="2">
    <citation type="submission" date="2020-12" db="EMBL/GenBank/DDBJ databases">
        <authorList>
            <person name="Kanost M."/>
        </authorList>
    </citation>
    <scope>NUCLEOTIDE SEQUENCE</scope>
</reference>
<feature type="transmembrane region" description="Helical" evidence="7">
    <location>
        <begin position="449"/>
        <end position="469"/>
    </location>
</feature>
<keyword evidence="5" id="KW-0175">Coiled coil</keyword>
<organism evidence="8 9">
    <name type="scientific">Manduca sexta</name>
    <name type="common">Tobacco hawkmoth</name>
    <name type="synonym">Tobacco hornworm</name>
    <dbReference type="NCBI Taxonomy" id="7130"/>
    <lineage>
        <taxon>Eukaryota</taxon>
        <taxon>Metazoa</taxon>
        <taxon>Ecdysozoa</taxon>
        <taxon>Arthropoda</taxon>
        <taxon>Hexapoda</taxon>
        <taxon>Insecta</taxon>
        <taxon>Pterygota</taxon>
        <taxon>Neoptera</taxon>
        <taxon>Endopterygota</taxon>
        <taxon>Lepidoptera</taxon>
        <taxon>Glossata</taxon>
        <taxon>Ditrysia</taxon>
        <taxon>Bombycoidea</taxon>
        <taxon>Sphingidae</taxon>
        <taxon>Sphinginae</taxon>
        <taxon>Sphingini</taxon>
        <taxon>Manduca</taxon>
    </lineage>
</organism>
<dbReference type="InterPro" id="IPR002293">
    <property type="entry name" value="AA/rel_permease1"/>
</dbReference>
<feature type="transmembrane region" description="Helical" evidence="7">
    <location>
        <begin position="395"/>
        <end position="416"/>
    </location>
</feature>
<accession>A0A921Z1R6</accession>
<evidence type="ECO:0000256" key="6">
    <source>
        <dbReference type="SAM" id="MobiDB-lite"/>
    </source>
</evidence>
<dbReference type="PANTHER" id="PTHR43243:SF105">
    <property type="entry name" value="CATIONIC AMINO ACID TRANSPORTER C-TERMINAL DOMAIN-CONTAINING PROTEIN"/>
    <property type="match status" value="1"/>
</dbReference>
<dbReference type="Gene3D" id="1.20.1740.10">
    <property type="entry name" value="Amino acid/polyamine transporter I"/>
    <property type="match status" value="1"/>
</dbReference>
<dbReference type="EMBL" id="JH668370">
    <property type="protein sequence ID" value="KAG6449186.1"/>
    <property type="molecule type" value="Genomic_DNA"/>
</dbReference>
<gene>
    <name evidence="8" type="ORF">O3G_MSEX005918</name>
</gene>
<dbReference type="GO" id="GO:0015189">
    <property type="term" value="F:L-lysine transmembrane transporter activity"/>
    <property type="evidence" value="ECO:0007669"/>
    <property type="project" value="TreeGrafter"/>
</dbReference>
<keyword evidence="9" id="KW-1185">Reference proteome</keyword>
<dbReference type="GO" id="GO:0005886">
    <property type="term" value="C:plasma membrane"/>
    <property type="evidence" value="ECO:0007669"/>
    <property type="project" value="TreeGrafter"/>
</dbReference>
<evidence type="ECO:0000256" key="2">
    <source>
        <dbReference type="ARBA" id="ARBA00022692"/>
    </source>
</evidence>
<feature type="region of interest" description="Disordered" evidence="6">
    <location>
        <begin position="850"/>
        <end position="882"/>
    </location>
</feature>
<feature type="transmembrane region" description="Helical" evidence="7">
    <location>
        <begin position="233"/>
        <end position="252"/>
    </location>
</feature>
<feature type="region of interest" description="Disordered" evidence="6">
    <location>
        <begin position="896"/>
        <end position="977"/>
    </location>
</feature>
<feature type="transmembrane region" description="Helical" evidence="7">
    <location>
        <begin position="38"/>
        <end position="60"/>
    </location>
</feature>
<dbReference type="Proteomes" id="UP000791440">
    <property type="component" value="Unassembled WGS sequence"/>
</dbReference>
<evidence type="ECO:0000256" key="5">
    <source>
        <dbReference type="SAM" id="Coils"/>
    </source>
</evidence>
<feature type="compositionally biased region" description="Acidic residues" evidence="6">
    <location>
        <begin position="911"/>
        <end position="921"/>
    </location>
</feature>
<comment type="subcellular location">
    <subcellularLocation>
        <location evidence="1">Membrane</location>
        <topology evidence="1">Multi-pass membrane protein</topology>
    </subcellularLocation>
</comment>
<feature type="transmembrane region" description="Helical" evidence="7">
    <location>
        <begin position="66"/>
        <end position="86"/>
    </location>
</feature>
<dbReference type="EMBL" id="JH668370">
    <property type="protein sequence ID" value="KAG6449185.1"/>
    <property type="molecule type" value="Genomic_DNA"/>
</dbReference>
<feature type="transmembrane region" description="Helical" evidence="7">
    <location>
        <begin position="529"/>
        <end position="553"/>
    </location>
</feature>
<feature type="region of interest" description="Disordered" evidence="6">
    <location>
        <begin position="715"/>
        <end position="836"/>
    </location>
</feature>
<evidence type="ECO:0000256" key="4">
    <source>
        <dbReference type="ARBA" id="ARBA00023136"/>
    </source>
</evidence>
<feature type="compositionally biased region" description="Acidic residues" evidence="6">
    <location>
        <begin position="723"/>
        <end position="735"/>
    </location>
</feature>
<proteinExistence type="predicted"/>
<dbReference type="GO" id="GO:0061459">
    <property type="term" value="F:L-arginine transmembrane transporter activity"/>
    <property type="evidence" value="ECO:0007669"/>
    <property type="project" value="TreeGrafter"/>
</dbReference>
<feature type="coiled-coil region" evidence="5">
    <location>
        <begin position="634"/>
        <end position="661"/>
    </location>
</feature>
<feature type="transmembrane region" description="Helical" evidence="7">
    <location>
        <begin position="188"/>
        <end position="212"/>
    </location>
</feature>
<feature type="transmembrane region" description="Helical" evidence="7">
    <location>
        <begin position="98"/>
        <end position="116"/>
    </location>
</feature>
<feature type="compositionally biased region" description="Polar residues" evidence="6">
    <location>
        <begin position="751"/>
        <end position="765"/>
    </location>
</feature>
<feature type="transmembrane region" description="Helical" evidence="7">
    <location>
        <begin position="272"/>
        <end position="302"/>
    </location>
</feature>
<sequence length="1006" mass="111093">MAGVKWPAFCRPRCRRKVFPPDQIEDGNLRRCLNRWDLTALGVGSATGAGIYVLIGYVALNVAGPSVVLSFLMAAVAALFAGLCYAEFATRVPRAGSAYIYTYVAIGELMAFLIGWCNILEAAVGAASLSSGLSLYLDSMVNGSMTAWYESAMPLGVPLMSPYFNLLAFLIILCVGVLLSVGVRESAYVNNVLVGVNIIVIAFIIVAGAICADVNNWYIPLTDVPEGSGSGGFFPYGVWGTMQGVAVCFYGFVGFDTVNAVAEEVHRPRRTIPFTILIVLLVAFLVYSSVSIVVTMMVPYYLQDRMYAVTSAFGYVGWNWARWIVFFGAIFGILSNIIGALLPLPRLLYAMASDGLLFSFFAKLTPSRKSPALATALSAVIISVLAGILDLETLILMMCLGTLFSYTIVAISVVVLRYHSSYAPKSSPGFFKELFGCGFRLPTKGTERIVEVSLALFIAASVSSALVITHANSPLIPVVIIHALVILLVVIMMLQPRAKEEVSFKTPLVPLIPCLSIYVNVHLMVLIKLQTWICVAVWILIGIPIYIICICCYKRKDIVEDKTTARHENKNGTPPVQIVVESPTPPDTMNRISTYGGDDTIEEMDNETEGSVRGLTMLAKRASEPPKTEEITIHQAYVENNEEKEAKIIDLLDQVLQAEEDTYGEVISLQDQKEDIPVRNEVQRKSISELSDAGSDASLGNQGLSKYDVIAQVHREDLPRVNEEEERREDEDDEQVTAFNDSETNSRTDESGYSDTLDSRNTLSENVEGKEDAPYIPVPPPLDENFFRSPHFKKSYTISARPTKKEGEEEEEEKPRSSVNSNNSQEEDNITFGSDRQIHFMSKLNNLFQNKISGSDDDEPRKRSHSTGNVTEGTEFSPIKERKSLFLDLQKEIISREAAQNLKPVNSEDTNSVEEEPEEDTSMSRQDLKSKLENIFATGGPNLLKPRLMKSNPPTPEEAYQTDTSSTESIAKLPKVDKNDTLKRQKAKFGEVLNSFRLSMNKDDEV</sequence>
<feature type="transmembrane region" description="Helical" evidence="7">
    <location>
        <begin position="475"/>
        <end position="494"/>
    </location>
</feature>
<name>A0A921Z1R6_MANSE</name>
<dbReference type="AlphaFoldDB" id="A0A921Z1R6"/>
<feature type="transmembrane region" description="Helical" evidence="7">
    <location>
        <begin position="372"/>
        <end position="389"/>
    </location>
</feature>
<evidence type="ECO:0000313" key="8">
    <source>
        <dbReference type="EMBL" id="KAG6449185.1"/>
    </source>
</evidence>
<dbReference type="GO" id="GO:0000064">
    <property type="term" value="F:L-ornithine transmembrane transporter activity"/>
    <property type="evidence" value="ECO:0007669"/>
    <property type="project" value="TreeGrafter"/>
</dbReference>
<dbReference type="PANTHER" id="PTHR43243">
    <property type="entry name" value="INNER MEMBRANE TRANSPORTER YGJI-RELATED"/>
    <property type="match status" value="1"/>
</dbReference>
<dbReference type="Pfam" id="PF13520">
    <property type="entry name" value="AA_permease_2"/>
    <property type="match status" value="1"/>
</dbReference>
<dbReference type="GO" id="GO:0097638">
    <property type="term" value="P:L-arginine import across plasma membrane"/>
    <property type="evidence" value="ECO:0007669"/>
    <property type="project" value="TreeGrafter"/>
</dbReference>
<protein>
    <recommendedName>
        <fullName evidence="10">Cationic amino acid transporter C-terminal domain-containing protein</fullName>
    </recommendedName>
</protein>
<feature type="transmembrane region" description="Helical" evidence="7">
    <location>
        <begin position="323"/>
        <end position="341"/>
    </location>
</feature>
<evidence type="ECO:0000256" key="7">
    <source>
        <dbReference type="SAM" id="Phobius"/>
    </source>
</evidence>
<evidence type="ECO:0000256" key="3">
    <source>
        <dbReference type="ARBA" id="ARBA00022989"/>
    </source>
</evidence>
<evidence type="ECO:0008006" key="10">
    <source>
        <dbReference type="Google" id="ProtNLM"/>
    </source>
</evidence>
<keyword evidence="2 7" id="KW-0812">Transmembrane</keyword>
<keyword evidence="3 7" id="KW-1133">Transmembrane helix</keyword>
<feature type="transmembrane region" description="Helical" evidence="7">
    <location>
        <begin position="506"/>
        <end position="523"/>
    </location>
</feature>
<feature type="transmembrane region" description="Helical" evidence="7">
    <location>
        <begin position="122"/>
        <end position="141"/>
    </location>
</feature>
<evidence type="ECO:0000313" key="9">
    <source>
        <dbReference type="Proteomes" id="UP000791440"/>
    </source>
</evidence>
<comment type="caution">
    <text evidence="8">The sequence shown here is derived from an EMBL/GenBank/DDBJ whole genome shotgun (WGS) entry which is preliminary data.</text>
</comment>
<reference evidence="8" key="1">
    <citation type="journal article" date="2016" name="Insect Biochem. Mol. Biol.">
        <title>Multifaceted biological insights from a draft genome sequence of the tobacco hornworm moth, Manduca sexta.</title>
        <authorList>
            <person name="Kanost M.R."/>
            <person name="Arrese E.L."/>
            <person name="Cao X."/>
            <person name="Chen Y.R."/>
            <person name="Chellapilla S."/>
            <person name="Goldsmith M.R."/>
            <person name="Grosse-Wilde E."/>
            <person name="Heckel D.G."/>
            <person name="Herndon N."/>
            <person name="Jiang H."/>
            <person name="Papanicolaou A."/>
            <person name="Qu J."/>
            <person name="Soulages J.L."/>
            <person name="Vogel H."/>
            <person name="Walters J."/>
            <person name="Waterhouse R.M."/>
            <person name="Ahn S.J."/>
            <person name="Almeida F.C."/>
            <person name="An C."/>
            <person name="Aqrawi P."/>
            <person name="Bretschneider A."/>
            <person name="Bryant W.B."/>
            <person name="Bucks S."/>
            <person name="Chao H."/>
            <person name="Chevignon G."/>
            <person name="Christen J.M."/>
            <person name="Clarke D.F."/>
            <person name="Dittmer N.T."/>
            <person name="Ferguson L.C.F."/>
            <person name="Garavelou S."/>
            <person name="Gordon K.H.J."/>
            <person name="Gunaratna R.T."/>
            <person name="Han Y."/>
            <person name="Hauser F."/>
            <person name="He Y."/>
            <person name="Heidel-Fischer H."/>
            <person name="Hirsh A."/>
            <person name="Hu Y."/>
            <person name="Jiang H."/>
            <person name="Kalra D."/>
            <person name="Klinner C."/>
            <person name="Konig C."/>
            <person name="Kovar C."/>
            <person name="Kroll A.R."/>
            <person name="Kuwar S.S."/>
            <person name="Lee S.L."/>
            <person name="Lehman R."/>
            <person name="Li K."/>
            <person name="Li Z."/>
            <person name="Liang H."/>
            <person name="Lovelace S."/>
            <person name="Lu Z."/>
            <person name="Mansfield J.H."/>
            <person name="McCulloch K.J."/>
            <person name="Mathew T."/>
            <person name="Morton B."/>
            <person name="Muzny D.M."/>
            <person name="Neunemann D."/>
            <person name="Ongeri F."/>
            <person name="Pauchet Y."/>
            <person name="Pu L.L."/>
            <person name="Pyrousis I."/>
            <person name="Rao X.J."/>
            <person name="Redding A."/>
            <person name="Roesel C."/>
            <person name="Sanchez-Gracia A."/>
            <person name="Schaack S."/>
            <person name="Shukla A."/>
            <person name="Tetreau G."/>
            <person name="Wang Y."/>
            <person name="Xiong G.H."/>
            <person name="Traut W."/>
            <person name="Walsh T.K."/>
            <person name="Worley K.C."/>
            <person name="Wu D."/>
            <person name="Wu W."/>
            <person name="Wu Y.Q."/>
            <person name="Zhang X."/>
            <person name="Zou Z."/>
            <person name="Zucker H."/>
            <person name="Briscoe A.D."/>
            <person name="Burmester T."/>
            <person name="Clem R.J."/>
            <person name="Feyereisen R."/>
            <person name="Grimmelikhuijzen C.J.P."/>
            <person name="Hamodrakas S.J."/>
            <person name="Hansson B.S."/>
            <person name="Huguet E."/>
            <person name="Jermiin L.S."/>
            <person name="Lan Q."/>
            <person name="Lehman H.K."/>
            <person name="Lorenzen M."/>
            <person name="Merzendorfer H."/>
            <person name="Michalopoulos I."/>
            <person name="Morton D.B."/>
            <person name="Muthukrishnan S."/>
            <person name="Oakeshott J.G."/>
            <person name="Palmer W."/>
            <person name="Park Y."/>
            <person name="Passarelli A.L."/>
            <person name="Rozas J."/>
            <person name="Schwartz L.M."/>
            <person name="Smith W."/>
            <person name="Southgate A."/>
            <person name="Vilcinskas A."/>
            <person name="Vogt R."/>
            <person name="Wang P."/>
            <person name="Werren J."/>
            <person name="Yu X.Q."/>
            <person name="Zhou J.J."/>
            <person name="Brown S.J."/>
            <person name="Scherer S.E."/>
            <person name="Richards S."/>
            <person name="Blissard G.W."/>
        </authorList>
    </citation>
    <scope>NUCLEOTIDE SEQUENCE</scope>
</reference>